<organism evidence="3 4">
    <name type="scientific">Ruminiclostridium cellulolyticum (strain ATCC 35319 / DSM 5812 / JCM 6584 / H10)</name>
    <name type="common">Clostridium cellulolyticum</name>
    <dbReference type="NCBI Taxonomy" id="394503"/>
    <lineage>
        <taxon>Bacteria</taxon>
        <taxon>Bacillati</taxon>
        <taxon>Bacillota</taxon>
        <taxon>Clostridia</taxon>
        <taxon>Eubacteriales</taxon>
        <taxon>Oscillospiraceae</taxon>
        <taxon>Ruminiclostridium</taxon>
    </lineage>
</organism>
<gene>
    <name evidence="3" type="ordered locus">Ccel_3300</name>
</gene>
<dbReference type="STRING" id="394503.Ccel_3300"/>
<evidence type="ECO:0000313" key="3">
    <source>
        <dbReference type="EMBL" id="ACL77589.1"/>
    </source>
</evidence>
<reference evidence="3 4" key="1">
    <citation type="submission" date="2009-01" db="EMBL/GenBank/DDBJ databases">
        <title>Complete sequence of Clostridium cellulolyticum H10.</title>
        <authorList>
            <consortium name="US DOE Joint Genome Institute"/>
            <person name="Lucas S."/>
            <person name="Copeland A."/>
            <person name="Lapidus A."/>
            <person name="Glavina del Rio T."/>
            <person name="Dalin E."/>
            <person name="Tice H."/>
            <person name="Bruce D."/>
            <person name="Goodwin L."/>
            <person name="Pitluck S."/>
            <person name="Chertkov O."/>
            <person name="Saunders E."/>
            <person name="Brettin T."/>
            <person name="Detter J.C."/>
            <person name="Han C."/>
            <person name="Larimer F."/>
            <person name="Land M."/>
            <person name="Hauser L."/>
            <person name="Kyrpides N."/>
            <person name="Ivanova N."/>
            <person name="Zhou J."/>
            <person name="Richardson P."/>
        </authorList>
    </citation>
    <scope>NUCLEOTIDE SEQUENCE [LARGE SCALE GENOMIC DNA]</scope>
    <source>
        <strain evidence="4">ATCC 35319 / DSM 5812 / JCM 6584 / H10</strain>
    </source>
</reference>
<dbReference type="GO" id="GO:0003677">
    <property type="term" value="F:DNA binding"/>
    <property type="evidence" value="ECO:0007669"/>
    <property type="project" value="InterPro"/>
</dbReference>
<evidence type="ECO:0000259" key="2">
    <source>
        <dbReference type="Pfam" id="PF08281"/>
    </source>
</evidence>
<accession>B8I133</accession>
<proteinExistence type="predicted"/>
<dbReference type="GO" id="GO:0016987">
    <property type="term" value="F:sigma factor activity"/>
    <property type="evidence" value="ECO:0007669"/>
    <property type="project" value="InterPro"/>
</dbReference>
<dbReference type="AlphaFoldDB" id="B8I133"/>
<dbReference type="RefSeq" id="WP_015926643.1">
    <property type="nucleotide sequence ID" value="NC_011898.1"/>
</dbReference>
<dbReference type="InterPro" id="IPR013324">
    <property type="entry name" value="RNA_pol_sigma_r3/r4-like"/>
</dbReference>
<dbReference type="SUPFAM" id="SSF88659">
    <property type="entry name" value="Sigma3 and sigma4 domains of RNA polymerase sigma factors"/>
    <property type="match status" value="1"/>
</dbReference>
<dbReference type="EMBL" id="CP001348">
    <property type="protein sequence ID" value="ACL77589.1"/>
    <property type="molecule type" value="Genomic_DNA"/>
</dbReference>
<keyword evidence="1" id="KW-0175">Coiled coil</keyword>
<sequence length="142" mass="16814">MKKAELNEILKLKKEVKQLSQKLQELNYGDDETVVSDKVRGSMSEYPYSARSFNLVGLEQMSDKCIQKRNEIGKKISDKYYELNCRINKAYDYILGIDDSEIRQILQYKYIDGLSSEEIGEYLGWTSRTIERRLEKWYKSCR</sequence>
<dbReference type="GO" id="GO:0006352">
    <property type="term" value="P:DNA-templated transcription initiation"/>
    <property type="evidence" value="ECO:0007669"/>
    <property type="project" value="InterPro"/>
</dbReference>
<dbReference type="HOGENOM" id="CLU_133777_0_0_9"/>
<feature type="coiled-coil region" evidence="1">
    <location>
        <begin position="2"/>
        <end position="29"/>
    </location>
</feature>
<evidence type="ECO:0000313" key="4">
    <source>
        <dbReference type="Proteomes" id="UP000001349"/>
    </source>
</evidence>
<keyword evidence="4" id="KW-1185">Reference proteome</keyword>
<evidence type="ECO:0000256" key="1">
    <source>
        <dbReference type="SAM" id="Coils"/>
    </source>
</evidence>
<dbReference type="KEGG" id="cce:Ccel_3300"/>
<dbReference type="eggNOG" id="ENOG5033GSC">
    <property type="taxonomic scope" value="Bacteria"/>
</dbReference>
<dbReference type="InterPro" id="IPR013249">
    <property type="entry name" value="RNA_pol_sigma70_r4_t2"/>
</dbReference>
<protein>
    <submittedName>
        <fullName evidence="3">RNA polymerase, sigma-24 subunit, ECF subfamily</fullName>
    </submittedName>
</protein>
<name>B8I133_RUMCH</name>
<dbReference type="Pfam" id="PF08281">
    <property type="entry name" value="Sigma70_r4_2"/>
    <property type="match status" value="1"/>
</dbReference>
<feature type="domain" description="RNA polymerase sigma factor 70 region 4 type 2" evidence="2">
    <location>
        <begin position="103"/>
        <end position="135"/>
    </location>
</feature>
<dbReference type="OrthoDB" id="1698141at2"/>
<dbReference type="Proteomes" id="UP000001349">
    <property type="component" value="Chromosome"/>
</dbReference>